<accession>A0A3M6R6A2</accession>
<dbReference type="Proteomes" id="UP000281171">
    <property type="component" value="Unassembled WGS sequence"/>
</dbReference>
<accession>A0A3M6QCT8</accession>
<gene>
    <name evidence="2" type="ORF">EBQ24_03915</name>
    <name evidence="1" type="ORF">EBQ25_06245</name>
</gene>
<dbReference type="Gene3D" id="1.25.40.10">
    <property type="entry name" value="Tetratricopeptide repeat domain"/>
    <property type="match status" value="1"/>
</dbReference>
<dbReference type="InterPro" id="IPR011990">
    <property type="entry name" value="TPR-like_helical_dom_sf"/>
</dbReference>
<evidence type="ECO:0000313" key="4">
    <source>
        <dbReference type="Proteomes" id="UP000281171"/>
    </source>
</evidence>
<evidence type="ECO:0000313" key="3">
    <source>
        <dbReference type="Proteomes" id="UP000267035"/>
    </source>
</evidence>
<name>A0A3M6R6A2_9BURK</name>
<evidence type="ECO:0000313" key="1">
    <source>
        <dbReference type="EMBL" id="RMX00249.1"/>
    </source>
</evidence>
<organism evidence="2 4">
    <name type="scientific">Allofranklinella schreckenbergeri</name>
    <dbReference type="NCBI Taxonomy" id="1076744"/>
    <lineage>
        <taxon>Bacteria</taxon>
        <taxon>Pseudomonadati</taxon>
        <taxon>Pseudomonadota</taxon>
        <taxon>Betaproteobacteria</taxon>
        <taxon>Burkholderiales</taxon>
        <taxon>Comamonadaceae</taxon>
        <taxon>Allofranklinella</taxon>
    </lineage>
</organism>
<keyword evidence="3" id="KW-1185">Reference proteome</keyword>
<dbReference type="SUPFAM" id="SSF81901">
    <property type="entry name" value="HCP-like"/>
    <property type="match status" value="1"/>
</dbReference>
<protein>
    <submittedName>
        <fullName evidence="2">Sel1 repeat family protein</fullName>
    </submittedName>
</protein>
<comment type="caution">
    <text evidence="2">The sequence shown here is derived from an EMBL/GenBank/DDBJ whole genome shotgun (WGS) entry which is preliminary data.</text>
</comment>
<dbReference type="SMART" id="SM00671">
    <property type="entry name" value="SEL1"/>
    <property type="match status" value="3"/>
</dbReference>
<dbReference type="EMBL" id="RDQK01000007">
    <property type="protein sequence ID" value="RMX10755.1"/>
    <property type="molecule type" value="Genomic_DNA"/>
</dbReference>
<reference evidence="3 4" key="1">
    <citation type="submission" date="2018-10" db="EMBL/GenBank/DDBJ databases">
        <title>Comamonadaceae CDC group NO-1 genome sequencing and assembly.</title>
        <authorList>
            <person name="Bernier A.-M."/>
            <person name="Bernard K."/>
        </authorList>
    </citation>
    <scope>NUCLEOTIDE SEQUENCE [LARGE SCALE GENOMIC DNA]</scope>
    <source>
        <strain evidence="1 3">NML161473</strain>
        <strain evidence="2 4">NML180581</strain>
    </source>
</reference>
<dbReference type="Pfam" id="PF08238">
    <property type="entry name" value="Sel1"/>
    <property type="match status" value="3"/>
</dbReference>
<sequence length="158" mass="17453">MQAIAGMNTRTHTGNEQSPEYQNRLGVFYACGPCGETIDAALALKWYLTASCAGYADALWNAGSMLVDGERDIKADPALGLLLIRLAADVFQTSACLYLSRCYETGRFSLPPNPALARYWAKAAYQVENFKSFNHSAELDLIRHHPTVEQYTALPDRS</sequence>
<proteinExistence type="predicted"/>
<evidence type="ECO:0000313" key="2">
    <source>
        <dbReference type="EMBL" id="RMX10755.1"/>
    </source>
</evidence>
<dbReference type="EMBL" id="RDQL01000006">
    <property type="protein sequence ID" value="RMX00249.1"/>
    <property type="molecule type" value="Genomic_DNA"/>
</dbReference>
<dbReference type="AlphaFoldDB" id="A0A3M6R6A2"/>
<dbReference type="InterPro" id="IPR006597">
    <property type="entry name" value="Sel1-like"/>
</dbReference>
<dbReference type="Proteomes" id="UP000267035">
    <property type="component" value="Unassembled WGS sequence"/>
</dbReference>